<feature type="binding site" evidence="8">
    <location>
        <position position="40"/>
    </location>
    <ligand>
        <name>Mg(2+)</name>
        <dbReference type="ChEBI" id="CHEBI:18420"/>
    </ligand>
</feature>
<dbReference type="Gene3D" id="3.90.170.10">
    <property type="entry name" value="Adenylosuccinate Synthetase, subunit A, domain 3"/>
    <property type="match status" value="1"/>
</dbReference>
<proteinExistence type="inferred from homology"/>
<dbReference type="NCBIfam" id="TIGR00184">
    <property type="entry name" value="purA"/>
    <property type="match status" value="1"/>
</dbReference>
<comment type="pathway">
    <text evidence="8 9">Purine metabolism; AMP biosynthesis via de novo pathway; AMP from IMP: step 1/2.</text>
</comment>
<dbReference type="NCBIfam" id="NF002223">
    <property type="entry name" value="PRK01117.1"/>
    <property type="match status" value="1"/>
</dbReference>
<accession>A0A956RN90</accession>
<feature type="binding site" evidence="8">
    <location>
        <begin position="414"/>
        <end position="416"/>
    </location>
    <ligand>
        <name>GTP</name>
        <dbReference type="ChEBI" id="CHEBI:37565"/>
    </ligand>
</feature>
<dbReference type="GO" id="GO:0005737">
    <property type="term" value="C:cytoplasm"/>
    <property type="evidence" value="ECO:0007669"/>
    <property type="project" value="UniProtKB-SubCell"/>
</dbReference>
<keyword evidence="2 8" id="KW-0436">Ligase</keyword>
<dbReference type="InterPro" id="IPR042110">
    <property type="entry name" value="Adenylosuccinate_synth_dom2"/>
</dbReference>
<dbReference type="HAMAP" id="MF_00011">
    <property type="entry name" value="Adenylosucc_synth"/>
    <property type="match status" value="1"/>
</dbReference>
<evidence type="ECO:0000256" key="7">
    <source>
        <dbReference type="ARBA" id="ARBA00023134"/>
    </source>
</evidence>
<organism evidence="10 11">
    <name type="scientific">Eiseniibacteriota bacterium</name>
    <dbReference type="NCBI Taxonomy" id="2212470"/>
    <lineage>
        <taxon>Bacteria</taxon>
        <taxon>Candidatus Eiseniibacteriota</taxon>
    </lineage>
</organism>
<dbReference type="InterPro" id="IPR018220">
    <property type="entry name" value="Adenylosuccin_syn_GTP-bd"/>
</dbReference>
<feature type="binding site" evidence="8">
    <location>
        <begin position="40"/>
        <end position="42"/>
    </location>
    <ligand>
        <name>GTP</name>
        <dbReference type="ChEBI" id="CHEBI:37565"/>
    </ligand>
</feature>
<dbReference type="Gene3D" id="3.40.440.10">
    <property type="entry name" value="Adenylosuccinate Synthetase, subunit A, domain 1"/>
    <property type="match status" value="1"/>
</dbReference>
<name>A0A956RN90_UNCEI</name>
<dbReference type="InterPro" id="IPR027417">
    <property type="entry name" value="P-loop_NTPase"/>
</dbReference>
<dbReference type="EC" id="6.3.4.4" evidence="8 9"/>
<comment type="similarity">
    <text evidence="8 9">Belongs to the adenylosuccinate synthetase family.</text>
</comment>
<feature type="binding site" description="in other chain" evidence="8">
    <location>
        <position position="126"/>
    </location>
    <ligand>
        <name>IMP</name>
        <dbReference type="ChEBI" id="CHEBI:58053"/>
        <note>ligand shared between dimeric partners</note>
    </ligand>
</feature>
<comment type="subcellular location">
    <subcellularLocation>
        <location evidence="8">Cytoplasm</location>
    </subcellularLocation>
</comment>
<keyword evidence="7 8" id="KW-0342">GTP-binding</keyword>
<feature type="binding site" description="in other chain" evidence="8">
    <location>
        <position position="304"/>
    </location>
    <ligand>
        <name>IMP</name>
        <dbReference type="ChEBI" id="CHEBI:58053"/>
        <note>ligand shared between dimeric partners</note>
    </ligand>
</feature>
<dbReference type="Gene3D" id="1.10.300.10">
    <property type="entry name" value="Adenylosuccinate Synthetase, subunit A, domain 2"/>
    <property type="match status" value="1"/>
</dbReference>
<dbReference type="PANTHER" id="PTHR11846:SF0">
    <property type="entry name" value="ADENYLOSUCCINATE SYNTHETASE"/>
    <property type="match status" value="1"/>
</dbReference>
<evidence type="ECO:0000256" key="8">
    <source>
        <dbReference type="HAMAP-Rule" id="MF_00011"/>
    </source>
</evidence>
<dbReference type="InterPro" id="IPR042109">
    <property type="entry name" value="Adenylosuccinate_synth_dom1"/>
</dbReference>
<keyword evidence="8" id="KW-0963">Cytoplasm</keyword>
<evidence type="ECO:0000313" key="10">
    <source>
        <dbReference type="EMBL" id="MCA9726460.1"/>
    </source>
</evidence>
<dbReference type="Proteomes" id="UP000697710">
    <property type="component" value="Unassembled WGS sequence"/>
</dbReference>
<evidence type="ECO:0000256" key="1">
    <source>
        <dbReference type="ARBA" id="ARBA00011738"/>
    </source>
</evidence>
<feature type="binding site" evidence="8">
    <location>
        <begin position="300"/>
        <end position="306"/>
    </location>
    <ligand>
        <name>substrate</name>
    </ligand>
</feature>
<sequence>MPVTVVVGCQWGDEGKGKIVDHLAKGVDWVARYQGGANAGHTVVIGRRSFVLHLVPSGILHPRPRCVIGHGAVVDPSYLMEEIDGLVSRGIPVEGRLFVSEGAHVLLPYHRWLETLEGQDVRVGTTKRGVGPAYTDKISRVGIRMLELLQPVRLRRRLDEHVERVRVLFAAAGQTPPQPLDAARDEWQATLSGLAHRLRPYIADTVTMLHEALARGEKILCEGAQGTFLDVDLGTYPFVTSSTTTAGGASFGLGLPPSSLRRVVGICKAYATRVGEGPFTSELPREEADALRERGSEFGATTGRPRRVGWLDLVQLRRAVQLNGVTELVLTKLDVLSGIPQLRLCTAYRSNGAARPHPPVDTEELASCQPVWEDVAGWEAPLTGVRRYADLPGEARSYVERIEQEAGTRLKLLSVGSARSAVVPVPTRSR</sequence>
<evidence type="ECO:0000256" key="6">
    <source>
        <dbReference type="ARBA" id="ARBA00022842"/>
    </source>
</evidence>
<feature type="active site" description="Proton acceptor" evidence="8">
    <location>
        <position position="13"/>
    </location>
</feature>
<protein>
    <recommendedName>
        <fullName evidence="8 9">Adenylosuccinate synthetase</fullName>
        <shortName evidence="8">AMPSase</shortName>
        <shortName evidence="8">AdSS</shortName>
        <ecNumber evidence="8 9">6.3.4.4</ecNumber>
    </recommendedName>
    <alternativeName>
        <fullName evidence="8">IMP--aspartate ligase</fullName>
    </alternativeName>
</protein>
<dbReference type="AlphaFoldDB" id="A0A956RN90"/>
<evidence type="ECO:0000256" key="4">
    <source>
        <dbReference type="ARBA" id="ARBA00022741"/>
    </source>
</evidence>
<gene>
    <name evidence="8" type="primary">purA</name>
    <name evidence="10" type="ORF">KC729_02180</name>
</gene>
<evidence type="ECO:0000256" key="5">
    <source>
        <dbReference type="ARBA" id="ARBA00022755"/>
    </source>
</evidence>
<dbReference type="FunFam" id="3.90.170.10:FF:000001">
    <property type="entry name" value="Adenylosuccinate synthetase"/>
    <property type="match status" value="1"/>
</dbReference>
<dbReference type="GO" id="GO:0000287">
    <property type="term" value="F:magnesium ion binding"/>
    <property type="evidence" value="ECO:0007669"/>
    <property type="project" value="UniProtKB-UniRule"/>
</dbReference>
<comment type="function">
    <text evidence="8">Plays an important role in the de novo pathway of purine nucleotide biosynthesis. Catalyzes the first committed step in the biosynthesis of AMP from IMP.</text>
</comment>
<dbReference type="PANTHER" id="PTHR11846">
    <property type="entry name" value="ADENYLOSUCCINATE SYNTHETASE"/>
    <property type="match status" value="1"/>
</dbReference>
<evidence type="ECO:0000256" key="9">
    <source>
        <dbReference type="RuleBase" id="RU000520"/>
    </source>
</evidence>
<feature type="active site" description="Proton donor" evidence="8">
    <location>
        <position position="41"/>
    </location>
</feature>
<reference evidence="10" key="2">
    <citation type="journal article" date="2021" name="Microbiome">
        <title>Successional dynamics and alternative stable states in a saline activated sludge microbial community over 9 years.</title>
        <authorList>
            <person name="Wang Y."/>
            <person name="Ye J."/>
            <person name="Ju F."/>
            <person name="Liu L."/>
            <person name="Boyd J.A."/>
            <person name="Deng Y."/>
            <person name="Parks D.H."/>
            <person name="Jiang X."/>
            <person name="Yin X."/>
            <person name="Woodcroft B.J."/>
            <person name="Tyson G.W."/>
            <person name="Hugenholtz P."/>
            <person name="Polz M.F."/>
            <person name="Zhang T."/>
        </authorList>
    </citation>
    <scope>NUCLEOTIDE SEQUENCE</scope>
    <source>
        <strain evidence="10">HKST-UBA01</strain>
    </source>
</reference>
<dbReference type="PROSITE" id="PS01266">
    <property type="entry name" value="ADENYLOSUCCIN_SYN_1"/>
    <property type="match status" value="1"/>
</dbReference>
<dbReference type="CDD" id="cd03108">
    <property type="entry name" value="AdSS"/>
    <property type="match status" value="1"/>
</dbReference>
<feature type="binding site" evidence="8">
    <location>
        <position position="140"/>
    </location>
    <ligand>
        <name>IMP</name>
        <dbReference type="ChEBI" id="CHEBI:58053"/>
        <note>ligand shared between dimeric partners</note>
    </ligand>
</feature>
<feature type="binding site" evidence="8">
    <location>
        <position position="13"/>
    </location>
    <ligand>
        <name>Mg(2+)</name>
        <dbReference type="ChEBI" id="CHEBI:18420"/>
    </ligand>
</feature>
<feature type="binding site" description="in other chain" evidence="8">
    <location>
        <position position="240"/>
    </location>
    <ligand>
        <name>IMP</name>
        <dbReference type="ChEBI" id="CHEBI:58053"/>
        <note>ligand shared between dimeric partners</note>
    </ligand>
</feature>
<dbReference type="InterPro" id="IPR001114">
    <property type="entry name" value="Adenylosuccinate_synthetase"/>
</dbReference>
<dbReference type="GO" id="GO:0044208">
    <property type="term" value="P:'de novo' AMP biosynthetic process"/>
    <property type="evidence" value="ECO:0007669"/>
    <property type="project" value="UniProtKB-UniRule"/>
</dbReference>
<dbReference type="EMBL" id="JAGQHR010000032">
    <property type="protein sequence ID" value="MCA9726460.1"/>
    <property type="molecule type" value="Genomic_DNA"/>
</dbReference>
<dbReference type="GO" id="GO:0004019">
    <property type="term" value="F:adenylosuccinate synthase activity"/>
    <property type="evidence" value="ECO:0007669"/>
    <property type="project" value="UniProtKB-UniRule"/>
</dbReference>
<feature type="binding site" description="in other chain" evidence="8">
    <location>
        <begin position="38"/>
        <end position="41"/>
    </location>
    <ligand>
        <name>IMP</name>
        <dbReference type="ChEBI" id="CHEBI:58053"/>
        <note>ligand shared between dimeric partners</note>
    </ligand>
</feature>
<comment type="cofactor">
    <cofactor evidence="8">
        <name>Mg(2+)</name>
        <dbReference type="ChEBI" id="CHEBI:18420"/>
    </cofactor>
    <text evidence="8">Binds 1 Mg(2+) ion per subunit.</text>
</comment>
<comment type="catalytic activity">
    <reaction evidence="8 9">
        <text>IMP + L-aspartate + GTP = N(6)-(1,2-dicarboxyethyl)-AMP + GDP + phosphate + 2 H(+)</text>
        <dbReference type="Rhea" id="RHEA:15753"/>
        <dbReference type="ChEBI" id="CHEBI:15378"/>
        <dbReference type="ChEBI" id="CHEBI:29991"/>
        <dbReference type="ChEBI" id="CHEBI:37565"/>
        <dbReference type="ChEBI" id="CHEBI:43474"/>
        <dbReference type="ChEBI" id="CHEBI:57567"/>
        <dbReference type="ChEBI" id="CHEBI:58053"/>
        <dbReference type="ChEBI" id="CHEBI:58189"/>
        <dbReference type="EC" id="6.3.4.4"/>
    </reaction>
</comment>
<evidence type="ECO:0000256" key="3">
    <source>
        <dbReference type="ARBA" id="ARBA00022723"/>
    </source>
</evidence>
<dbReference type="Pfam" id="PF00709">
    <property type="entry name" value="Adenylsucc_synt"/>
    <property type="match status" value="1"/>
</dbReference>
<keyword evidence="5 8" id="KW-0658">Purine biosynthesis</keyword>
<feature type="binding site" evidence="8">
    <location>
        <position position="306"/>
    </location>
    <ligand>
        <name>GTP</name>
        <dbReference type="ChEBI" id="CHEBI:37565"/>
    </ligand>
</feature>
<evidence type="ECO:0000256" key="2">
    <source>
        <dbReference type="ARBA" id="ARBA00022598"/>
    </source>
</evidence>
<dbReference type="SUPFAM" id="SSF52540">
    <property type="entry name" value="P-loop containing nucleoside triphosphate hydrolases"/>
    <property type="match status" value="1"/>
</dbReference>
<keyword evidence="3 8" id="KW-0479">Metal-binding</keyword>
<comment type="caution">
    <text evidence="10">The sequence shown here is derived from an EMBL/GenBank/DDBJ whole genome shotgun (WGS) entry which is preliminary data.</text>
</comment>
<feature type="binding site" evidence="8">
    <location>
        <begin position="332"/>
        <end position="334"/>
    </location>
    <ligand>
        <name>GTP</name>
        <dbReference type="ChEBI" id="CHEBI:37565"/>
    </ligand>
</feature>
<dbReference type="InterPro" id="IPR042111">
    <property type="entry name" value="Adenylosuccinate_synth_dom3"/>
</dbReference>
<evidence type="ECO:0000313" key="11">
    <source>
        <dbReference type="Proteomes" id="UP000697710"/>
    </source>
</evidence>
<comment type="subunit">
    <text evidence="1 8">Homodimer.</text>
</comment>
<dbReference type="GO" id="GO:0005525">
    <property type="term" value="F:GTP binding"/>
    <property type="evidence" value="ECO:0007669"/>
    <property type="project" value="UniProtKB-UniRule"/>
</dbReference>
<reference evidence="10" key="1">
    <citation type="submission" date="2020-04" db="EMBL/GenBank/DDBJ databases">
        <authorList>
            <person name="Zhang T."/>
        </authorList>
    </citation>
    <scope>NUCLEOTIDE SEQUENCE</scope>
    <source>
        <strain evidence="10">HKST-UBA01</strain>
    </source>
</reference>
<feature type="binding site" evidence="8">
    <location>
        <begin position="12"/>
        <end position="18"/>
    </location>
    <ligand>
        <name>GTP</name>
        <dbReference type="ChEBI" id="CHEBI:37565"/>
    </ligand>
</feature>
<feature type="binding site" description="in other chain" evidence="8">
    <location>
        <position position="225"/>
    </location>
    <ligand>
        <name>IMP</name>
        <dbReference type="ChEBI" id="CHEBI:58053"/>
        <note>ligand shared between dimeric partners</note>
    </ligand>
</feature>
<keyword evidence="4 8" id="KW-0547">Nucleotide-binding</keyword>
<keyword evidence="6 8" id="KW-0460">Magnesium</keyword>
<dbReference type="GO" id="GO:0046040">
    <property type="term" value="P:IMP metabolic process"/>
    <property type="evidence" value="ECO:0007669"/>
    <property type="project" value="TreeGrafter"/>
</dbReference>
<dbReference type="SMART" id="SM00788">
    <property type="entry name" value="Adenylsucc_synt"/>
    <property type="match status" value="1"/>
</dbReference>
<feature type="binding site" description="in other chain" evidence="8">
    <location>
        <begin position="13"/>
        <end position="16"/>
    </location>
    <ligand>
        <name>IMP</name>
        <dbReference type="ChEBI" id="CHEBI:58053"/>
        <note>ligand shared between dimeric partners</note>
    </ligand>
</feature>